<dbReference type="AlphaFoldDB" id="A0A4S3AZZ1"/>
<feature type="domain" description="WYL" evidence="1">
    <location>
        <begin position="52"/>
        <end position="113"/>
    </location>
</feature>
<dbReference type="PANTHER" id="PTHR34580:SF1">
    <property type="entry name" value="PROTEIN PAFC"/>
    <property type="match status" value="1"/>
</dbReference>
<proteinExistence type="predicted"/>
<sequence length="145" mass="17434">MILELTRGLSETYLLPKVAELNQKMNYFKQDVTKKSPYFFDFSLWKAQQAALKSIETGQVISITYTSYDNKQTMRKIEPINLVFKAQVWYLYAYCRIRKDNRLFRINRIRNIQFLDTYFKQDKHQAIDQDFLARFFKDTSSNGIR</sequence>
<dbReference type="OrthoDB" id="9815009at2"/>
<dbReference type="InterPro" id="IPR051534">
    <property type="entry name" value="CBASS_pafABC_assoc_protein"/>
</dbReference>
<organism evidence="2 3">
    <name type="scientific">Vagococcus silagei</name>
    <dbReference type="NCBI Taxonomy" id="2508885"/>
    <lineage>
        <taxon>Bacteria</taxon>
        <taxon>Bacillati</taxon>
        <taxon>Bacillota</taxon>
        <taxon>Bacilli</taxon>
        <taxon>Lactobacillales</taxon>
        <taxon>Enterococcaceae</taxon>
        <taxon>Vagococcus</taxon>
    </lineage>
</organism>
<accession>A0A4S3AZZ1</accession>
<gene>
    <name evidence="2" type="ORF">ESZ54_11100</name>
</gene>
<dbReference type="PANTHER" id="PTHR34580">
    <property type="match status" value="1"/>
</dbReference>
<dbReference type="RefSeq" id="WP_136137727.1">
    <property type="nucleotide sequence ID" value="NZ_SDGV01000027.1"/>
</dbReference>
<evidence type="ECO:0000313" key="3">
    <source>
        <dbReference type="Proteomes" id="UP000310506"/>
    </source>
</evidence>
<name>A0A4S3AZZ1_9ENTE</name>
<evidence type="ECO:0000259" key="1">
    <source>
        <dbReference type="Pfam" id="PF13280"/>
    </source>
</evidence>
<dbReference type="EMBL" id="SDGV01000027">
    <property type="protein sequence ID" value="THB60321.1"/>
    <property type="molecule type" value="Genomic_DNA"/>
</dbReference>
<dbReference type="PROSITE" id="PS52050">
    <property type="entry name" value="WYL"/>
    <property type="match status" value="1"/>
</dbReference>
<keyword evidence="3" id="KW-1185">Reference proteome</keyword>
<dbReference type="Proteomes" id="UP000310506">
    <property type="component" value="Unassembled WGS sequence"/>
</dbReference>
<comment type="caution">
    <text evidence="2">The sequence shown here is derived from an EMBL/GenBank/DDBJ whole genome shotgun (WGS) entry which is preliminary data.</text>
</comment>
<dbReference type="InterPro" id="IPR026881">
    <property type="entry name" value="WYL_dom"/>
</dbReference>
<dbReference type="Pfam" id="PF13280">
    <property type="entry name" value="WYL"/>
    <property type="match status" value="1"/>
</dbReference>
<protein>
    <submittedName>
        <fullName evidence="2">WYL domain-containing protein</fullName>
    </submittedName>
</protein>
<evidence type="ECO:0000313" key="2">
    <source>
        <dbReference type="EMBL" id="THB60321.1"/>
    </source>
</evidence>
<reference evidence="2 3" key="1">
    <citation type="submission" date="2019-01" db="EMBL/GenBank/DDBJ databases">
        <title>Vagococcus silagei sp. nov. isolated from brewer's grain.</title>
        <authorList>
            <person name="Guu J.-R."/>
        </authorList>
    </citation>
    <scope>NUCLEOTIDE SEQUENCE [LARGE SCALE GENOMIC DNA]</scope>
    <source>
        <strain evidence="2 3">2B-2</strain>
    </source>
</reference>